<dbReference type="GO" id="GO:0050909">
    <property type="term" value="P:sensory perception of taste"/>
    <property type="evidence" value="ECO:0007669"/>
    <property type="project" value="InterPro"/>
</dbReference>
<evidence type="ECO:0000256" key="6">
    <source>
        <dbReference type="RuleBase" id="RU363108"/>
    </source>
</evidence>
<keyword evidence="6 8" id="KW-0675">Receptor</keyword>
<keyword evidence="7" id="KW-1185">Reference proteome</keyword>
<dbReference type="Pfam" id="PF08395">
    <property type="entry name" value="7tm_7"/>
    <property type="match status" value="1"/>
</dbReference>
<feature type="transmembrane region" description="Helical" evidence="6">
    <location>
        <begin position="369"/>
        <end position="387"/>
    </location>
</feature>
<comment type="subcellular location">
    <subcellularLocation>
        <location evidence="1 6">Cell membrane</location>
        <topology evidence="1 6">Multi-pass membrane protein</topology>
    </subcellularLocation>
</comment>
<feature type="transmembrane region" description="Helical" evidence="6">
    <location>
        <begin position="172"/>
        <end position="192"/>
    </location>
</feature>
<feature type="transmembrane region" description="Helical" evidence="6">
    <location>
        <begin position="243"/>
        <end position="264"/>
    </location>
</feature>
<keyword evidence="4 6" id="KW-1133">Transmembrane helix</keyword>
<gene>
    <name evidence="8" type="primary">Gr58a</name>
</gene>
<organism evidence="7 8">
    <name type="scientific">Drosophila suzukii</name>
    <name type="common">Spotted-wing drosophila fruit fly</name>
    <dbReference type="NCBI Taxonomy" id="28584"/>
    <lineage>
        <taxon>Eukaryota</taxon>
        <taxon>Metazoa</taxon>
        <taxon>Ecdysozoa</taxon>
        <taxon>Arthropoda</taxon>
        <taxon>Hexapoda</taxon>
        <taxon>Insecta</taxon>
        <taxon>Pterygota</taxon>
        <taxon>Neoptera</taxon>
        <taxon>Endopterygota</taxon>
        <taxon>Diptera</taxon>
        <taxon>Brachycera</taxon>
        <taxon>Muscomorpha</taxon>
        <taxon>Ephydroidea</taxon>
        <taxon>Drosophilidae</taxon>
        <taxon>Drosophila</taxon>
        <taxon>Sophophora</taxon>
    </lineage>
</organism>
<dbReference type="AlphaFoldDB" id="A0AB39Z2Q8"/>
<evidence type="ECO:0000256" key="1">
    <source>
        <dbReference type="ARBA" id="ARBA00004651"/>
    </source>
</evidence>
<keyword evidence="6" id="KW-0807">Transducer</keyword>
<dbReference type="GO" id="GO:0007165">
    <property type="term" value="P:signal transduction"/>
    <property type="evidence" value="ECO:0007669"/>
    <property type="project" value="UniProtKB-KW"/>
</dbReference>
<keyword evidence="3 6" id="KW-0812">Transmembrane</keyword>
<keyword evidence="2 6" id="KW-1003">Cell membrane</keyword>
<dbReference type="GO" id="GO:0005886">
    <property type="term" value="C:plasma membrane"/>
    <property type="evidence" value="ECO:0007669"/>
    <property type="project" value="UniProtKB-SubCell"/>
</dbReference>
<dbReference type="RefSeq" id="XP_016927553.2">
    <property type="nucleotide sequence ID" value="XM_017072064.4"/>
</dbReference>
<evidence type="ECO:0000313" key="8">
    <source>
        <dbReference type="RefSeq" id="XP_016927553.2"/>
    </source>
</evidence>
<feature type="transmembrane region" description="Helical" evidence="6">
    <location>
        <begin position="131"/>
        <end position="152"/>
    </location>
</feature>
<protein>
    <recommendedName>
        <fullName evidence="6">Gustatory receptor</fullName>
    </recommendedName>
</protein>
<name>A0AB39Z2Q8_DROSZ</name>
<evidence type="ECO:0000256" key="5">
    <source>
        <dbReference type="ARBA" id="ARBA00023136"/>
    </source>
</evidence>
<accession>A0AB39Z2Q8</accession>
<evidence type="ECO:0000256" key="4">
    <source>
        <dbReference type="ARBA" id="ARBA00022989"/>
    </source>
</evidence>
<proteinExistence type="inferred from homology"/>
<evidence type="ECO:0000313" key="7">
    <source>
        <dbReference type="Proteomes" id="UP001652628"/>
    </source>
</evidence>
<feature type="transmembrane region" description="Helical" evidence="6">
    <location>
        <begin position="33"/>
        <end position="51"/>
    </location>
</feature>
<comment type="similarity">
    <text evidence="6">Belongs to the insect chemoreceptor superfamily. Gustatory receptor (GR) family.</text>
</comment>
<dbReference type="InterPro" id="IPR013604">
    <property type="entry name" value="7TM_chemorcpt"/>
</dbReference>
<feature type="transmembrane region" description="Helical" evidence="6">
    <location>
        <begin position="71"/>
        <end position="93"/>
    </location>
</feature>
<reference evidence="8" key="1">
    <citation type="submission" date="2025-08" db="UniProtKB">
        <authorList>
            <consortium name="RefSeq"/>
        </authorList>
    </citation>
    <scope>IDENTIFICATION</scope>
</reference>
<sequence length="398" mass="46743">MLLKSFYIYTVCCGLVPAPLRKRKFLTGRALRWYLLYTACLHGALLILLPFTFPQYMYDESYMSSNLVLQWVFNLTNITRIMAMFSGGLMMWFKRKRLLELGERLLSHCLKCRKLEDHSKKYTKLRKRIRGVLGQMFLVANFSLLGGALILMEIDTDHGFGKVSMIMTHVIQYTYIVIMMAGICVILVILHWQSERVQIALENLSLFLNHEERNSLVLSENKAKKTLDNLRYLFQLFAQNQRLIILVFETFDIPIALLLLKMFVTNVNLVYHGVQFGNESIETSFFTRILGQWVLISHYWSAVLVMNVVDDVTRRSDLKMGNRLREFSHLELVKRDFQLELELFSDHLRCHPATYKVCGLFVFNKQTSLVYFFYVLVQVLVLVQFDLKNKVDERHKKN</sequence>
<evidence type="ECO:0000256" key="3">
    <source>
        <dbReference type="ARBA" id="ARBA00022692"/>
    </source>
</evidence>
<comment type="function">
    <text evidence="6">Gustatory receptor which mediates acceptance or avoidance behavior, depending on its substrates.</text>
</comment>
<keyword evidence="5 6" id="KW-0472">Membrane</keyword>
<evidence type="ECO:0000256" key="2">
    <source>
        <dbReference type="ARBA" id="ARBA00022475"/>
    </source>
</evidence>
<dbReference type="Proteomes" id="UP001652628">
    <property type="component" value="Chromosome 2R"/>
</dbReference>
<dbReference type="GeneID" id="108008274"/>
<comment type="caution">
    <text evidence="6">Lacks conserved residue(s) required for the propagation of feature annotation.</text>
</comment>
<dbReference type="CTD" id="117344"/>